<sequence length="288" mass="32747">MSNLEELIQLLTLERINDNTFVGQNYQAPWGRVFGGQVLGQSLHAAYQTVSKDRMAHSMHGYFILGGDLSIPITYEVDCLRDGRSFTTRRVVAKQNGKAIFNMAASFQIKEDGVEHQITMPNLITPKKLMNSLEQIEEMKTTDPDSYNLIKLTHPKVFEFKPVERLTALLAKDGPPFNHMWMRATEKVKADLPLQQQLLAYASDYNILTTASLPHREELRKGKTFYASIDHAIWFHRNFKIDEWLLYTMDSPSACNSRGFSRGSIFDRNGVLVASVAQEGLMRSTRIG</sequence>
<evidence type="ECO:0000256" key="5">
    <source>
        <dbReference type="ARBA" id="ARBA00038894"/>
    </source>
</evidence>
<accession>A0A1X7KAB6</accession>
<keyword evidence="4" id="KW-0443">Lipid metabolism</keyword>
<dbReference type="PANTHER" id="PTHR11066:SF34">
    <property type="entry name" value="ACYL-COENZYME A THIOESTERASE 8"/>
    <property type="match status" value="1"/>
</dbReference>
<dbReference type="Pfam" id="PF13622">
    <property type="entry name" value="4HBT_3"/>
    <property type="match status" value="1"/>
</dbReference>
<dbReference type="EC" id="3.1.2.20" evidence="5"/>
<evidence type="ECO:0000313" key="12">
    <source>
        <dbReference type="Proteomes" id="UP000193420"/>
    </source>
</evidence>
<dbReference type="Gene3D" id="2.40.160.210">
    <property type="entry name" value="Acyl-CoA thioesterase, double hotdog domain"/>
    <property type="match status" value="1"/>
</dbReference>
<evidence type="ECO:0000259" key="9">
    <source>
        <dbReference type="Pfam" id="PF02551"/>
    </source>
</evidence>
<dbReference type="InterPro" id="IPR029069">
    <property type="entry name" value="HotDog_dom_sf"/>
</dbReference>
<evidence type="ECO:0000256" key="7">
    <source>
        <dbReference type="ARBA" id="ARBA00071120"/>
    </source>
</evidence>
<dbReference type="EMBL" id="FXAO01000005">
    <property type="protein sequence ID" value="SMG37678.1"/>
    <property type="molecule type" value="Genomic_DNA"/>
</dbReference>
<keyword evidence="12" id="KW-1185">Reference proteome</keyword>
<dbReference type="STRING" id="188872.SAMN03080602_02652"/>
<gene>
    <name evidence="11" type="ORF">SAMN03080602_02652</name>
</gene>
<dbReference type="InterPro" id="IPR025652">
    <property type="entry name" value="TesB_C"/>
</dbReference>
<dbReference type="GO" id="GO:0006637">
    <property type="term" value="P:acyl-CoA metabolic process"/>
    <property type="evidence" value="ECO:0007669"/>
    <property type="project" value="InterPro"/>
</dbReference>
<dbReference type="GO" id="GO:0005829">
    <property type="term" value="C:cytosol"/>
    <property type="evidence" value="ECO:0007669"/>
    <property type="project" value="TreeGrafter"/>
</dbReference>
<dbReference type="AlphaFoldDB" id="A0A1X7KAB6"/>
<comment type="catalytic activity">
    <reaction evidence="6">
        <text>a fatty acyl-CoA + H2O = a fatty acid + CoA + H(+)</text>
        <dbReference type="Rhea" id="RHEA:16781"/>
        <dbReference type="ChEBI" id="CHEBI:15377"/>
        <dbReference type="ChEBI" id="CHEBI:15378"/>
        <dbReference type="ChEBI" id="CHEBI:28868"/>
        <dbReference type="ChEBI" id="CHEBI:57287"/>
        <dbReference type="ChEBI" id="CHEBI:77636"/>
        <dbReference type="EC" id="3.1.2.20"/>
    </reaction>
    <physiologicalReaction direction="left-to-right" evidence="6">
        <dbReference type="Rhea" id="RHEA:16782"/>
    </physiologicalReaction>
</comment>
<comment type="subunit">
    <text evidence="2">Homotetramer.</text>
</comment>
<evidence type="ECO:0000256" key="1">
    <source>
        <dbReference type="ARBA" id="ARBA00006538"/>
    </source>
</evidence>
<dbReference type="PANTHER" id="PTHR11066">
    <property type="entry name" value="ACYL-COA THIOESTERASE"/>
    <property type="match status" value="1"/>
</dbReference>
<evidence type="ECO:0000256" key="4">
    <source>
        <dbReference type="ARBA" id="ARBA00023098"/>
    </source>
</evidence>
<dbReference type="CDD" id="cd03444">
    <property type="entry name" value="Thioesterase_II_repeat1"/>
    <property type="match status" value="1"/>
</dbReference>
<dbReference type="Proteomes" id="UP000193420">
    <property type="component" value="Unassembled WGS sequence"/>
</dbReference>
<proteinExistence type="inferred from homology"/>
<dbReference type="CDD" id="cd03445">
    <property type="entry name" value="Thioesterase_II_repeat2"/>
    <property type="match status" value="1"/>
</dbReference>
<evidence type="ECO:0000256" key="8">
    <source>
        <dbReference type="ARBA" id="ARBA00079653"/>
    </source>
</evidence>
<evidence type="ECO:0000259" key="10">
    <source>
        <dbReference type="Pfam" id="PF13622"/>
    </source>
</evidence>
<organism evidence="11 12">
    <name type="scientific">Arenibacter troitsensis</name>
    <dbReference type="NCBI Taxonomy" id="188872"/>
    <lineage>
        <taxon>Bacteria</taxon>
        <taxon>Pseudomonadati</taxon>
        <taxon>Bacteroidota</taxon>
        <taxon>Flavobacteriia</taxon>
        <taxon>Flavobacteriales</taxon>
        <taxon>Flavobacteriaceae</taxon>
        <taxon>Arenibacter</taxon>
    </lineage>
</organism>
<keyword evidence="3" id="KW-0378">Hydrolase</keyword>
<dbReference type="GO" id="GO:0047617">
    <property type="term" value="F:fatty acyl-CoA hydrolase activity"/>
    <property type="evidence" value="ECO:0007669"/>
    <property type="project" value="UniProtKB-EC"/>
</dbReference>
<dbReference type="Pfam" id="PF02551">
    <property type="entry name" value="Acyl_CoA_thio"/>
    <property type="match status" value="1"/>
</dbReference>
<dbReference type="InterPro" id="IPR003703">
    <property type="entry name" value="Acyl_CoA_thio"/>
</dbReference>
<dbReference type="OrthoDB" id="9781019at2"/>
<protein>
    <recommendedName>
        <fullName evidence="7">Acyl-CoA thioesterase 2</fullName>
        <ecNumber evidence="5">3.1.2.20</ecNumber>
    </recommendedName>
    <alternativeName>
        <fullName evidence="8">Thioesterase II</fullName>
    </alternativeName>
</protein>
<dbReference type="SUPFAM" id="SSF54637">
    <property type="entry name" value="Thioesterase/thiol ester dehydrase-isomerase"/>
    <property type="match status" value="2"/>
</dbReference>
<reference evidence="12" key="1">
    <citation type="submission" date="2017-04" db="EMBL/GenBank/DDBJ databases">
        <authorList>
            <person name="Varghese N."/>
            <person name="Submissions S."/>
        </authorList>
    </citation>
    <scope>NUCLEOTIDE SEQUENCE [LARGE SCALE GENOMIC DNA]</scope>
    <source>
        <strain evidence="12">DSM 19835</strain>
    </source>
</reference>
<feature type="domain" description="Acyl-CoA thioesterase 2 C-terminal" evidence="9">
    <location>
        <begin position="178"/>
        <end position="281"/>
    </location>
</feature>
<dbReference type="FunFam" id="2.40.160.210:FF:000001">
    <property type="entry name" value="Acyl-CoA thioesterase II"/>
    <property type="match status" value="1"/>
</dbReference>
<evidence type="ECO:0000313" key="11">
    <source>
        <dbReference type="EMBL" id="SMG37678.1"/>
    </source>
</evidence>
<name>A0A1X7KAB6_9FLAO</name>
<dbReference type="InterPro" id="IPR042171">
    <property type="entry name" value="Acyl-CoA_hotdog"/>
</dbReference>
<dbReference type="GO" id="GO:0009062">
    <property type="term" value="P:fatty acid catabolic process"/>
    <property type="evidence" value="ECO:0007669"/>
    <property type="project" value="TreeGrafter"/>
</dbReference>
<evidence type="ECO:0000256" key="3">
    <source>
        <dbReference type="ARBA" id="ARBA00022801"/>
    </source>
</evidence>
<comment type="similarity">
    <text evidence="1">Belongs to the C/M/P thioester hydrolase family.</text>
</comment>
<evidence type="ECO:0000256" key="6">
    <source>
        <dbReference type="ARBA" id="ARBA00050943"/>
    </source>
</evidence>
<feature type="domain" description="Acyl-CoA thioesterase-like N-terminal HotDog" evidence="10">
    <location>
        <begin position="29"/>
        <end position="108"/>
    </location>
</feature>
<evidence type="ECO:0000256" key="2">
    <source>
        <dbReference type="ARBA" id="ARBA00011881"/>
    </source>
</evidence>
<dbReference type="InterPro" id="IPR049449">
    <property type="entry name" value="TesB_ACOT8-like_N"/>
</dbReference>
<dbReference type="RefSeq" id="WP_085499439.1">
    <property type="nucleotide sequence ID" value="NZ_FXAO01000005.1"/>
</dbReference>